<dbReference type="AlphaFoldDB" id="A0AAE3YCJ2"/>
<reference evidence="1" key="1">
    <citation type="submission" date="2023-07" db="EMBL/GenBank/DDBJ databases">
        <title>Sorghum-associated microbial communities from plants grown in Nebraska, USA.</title>
        <authorList>
            <person name="Schachtman D."/>
        </authorList>
    </citation>
    <scope>NUCLEOTIDE SEQUENCE</scope>
    <source>
        <strain evidence="1">DS2360</strain>
    </source>
</reference>
<evidence type="ECO:0000313" key="2">
    <source>
        <dbReference type="Proteomes" id="UP001184861"/>
    </source>
</evidence>
<evidence type="ECO:0000313" key="1">
    <source>
        <dbReference type="EMBL" id="MDR6527651.1"/>
    </source>
</evidence>
<name>A0AAE3YCJ2_9FLAO</name>
<dbReference type="RefSeq" id="WP_309947028.1">
    <property type="nucleotide sequence ID" value="NZ_JAVDQY010000003.1"/>
</dbReference>
<sequence>MKNNANHNGIKHYILYFLYICCISCQGQEYNKDILNLKELDLGLNADRFYKNSTKRENVKLLSGKQYVEKDTITEYDHDWNGDRNKIFAIQYRVVGYSPADVVAQFGNIHFSRVESLVDDKGNLMLINAVTKASKDDILKFITALKKEYPNPEVTEASSGYTNNQIITWKDKDRIIKLSTNARLDFSNPHNILSEADKKEIQEIEKNRITESTLFICNSTYEKKLLGNLHSGNWMNFK</sequence>
<gene>
    <name evidence="1" type="ORF">J2787_003043</name>
</gene>
<dbReference type="Proteomes" id="UP001184861">
    <property type="component" value="Unassembled WGS sequence"/>
</dbReference>
<dbReference type="EMBL" id="JAVDQY010000003">
    <property type="protein sequence ID" value="MDR6527651.1"/>
    <property type="molecule type" value="Genomic_DNA"/>
</dbReference>
<protein>
    <submittedName>
        <fullName evidence="1">Uncharacterized protein</fullName>
    </submittedName>
</protein>
<organism evidence="1 2">
    <name type="scientific">Chryseobacterium rhizosphaerae</name>
    <dbReference type="NCBI Taxonomy" id="395937"/>
    <lineage>
        <taxon>Bacteria</taxon>
        <taxon>Pseudomonadati</taxon>
        <taxon>Bacteroidota</taxon>
        <taxon>Flavobacteriia</taxon>
        <taxon>Flavobacteriales</taxon>
        <taxon>Weeksellaceae</taxon>
        <taxon>Chryseobacterium group</taxon>
        <taxon>Chryseobacterium</taxon>
    </lineage>
</organism>
<proteinExistence type="predicted"/>
<accession>A0AAE3YCJ2</accession>
<comment type="caution">
    <text evidence="1">The sequence shown here is derived from an EMBL/GenBank/DDBJ whole genome shotgun (WGS) entry which is preliminary data.</text>
</comment>